<organism evidence="4 5">
    <name type="scientific">Shewanella cyperi</name>
    <dbReference type="NCBI Taxonomy" id="2814292"/>
    <lineage>
        <taxon>Bacteria</taxon>
        <taxon>Pseudomonadati</taxon>
        <taxon>Pseudomonadota</taxon>
        <taxon>Gammaproteobacteria</taxon>
        <taxon>Alteromonadales</taxon>
        <taxon>Shewanellaceae</taxon>
        <taxon>Shewanella</taxon>
    </lineage>
</organism>
<dbReference type="Pfam" id="PF14237">
    <property type="entry name" value="GYF_2"/>
    <property type="match status" value="1"/>
</dbReference>
<feature type="compositionally biased region" description="Basic residues" evidence="2">
    <location>
        <begin position="479"/>
        <end position="488"/>
    </location>
</feature>
<reference evidence="4 5" key="1">
    <citation type="submission" date="2021-03" db="EMBL/GenBank/DDBJ databases">
        <title>Novel species identification of genus Shewanella.</title>
        <authorList>
            <person name="Liu G."/>
            <person name="Zhang Q."/>
        </authorList>
    </citation>
    <scope>NUCLEOTIDE SEQUENCE [LARGE SCALE GENOMIC DNA]</scope>
    <source>
        <strain evidence="4 5">FJAT-53726</strain>
    </source>
</reference>
<evidence type="ECO:0000313" key="5">
    <source>
        <dbReference type="Proteomes" id="UP000663281"/>
    </source>
</evidence>
<feature type="domain" description="GYF" evidence="3">
    <location>
        <begin position="4"/>
        <end position="50"/>
    </location>
</feature>
<accession>A0A974XLI1</accession>
<evidence type="ECO:0000256" key="2">
    <source>
        <dbReference type="SAM" id="MobiDB-lite"/>
    </source>
</evidence>
<sequence>MKNWFFSHDGELSGPFTQAEALAFVPGNPSSYGWHPSLSQWLPVSHIGEFASLVTPPESPAQIPQALIDDFTDKRLALTDKIVEMDEAIKFSKTYLYELEQEINIYKRLTHKMSDEVRSNISSIEDKYHGYQKVLEELIQAMAEAKTELAGVITEFDQRLEARAKDQAFVPAPPQVKLELAAVPSAAVIAEAVMPDAIQETVIPEALDPVPVAKAPPVATQVATAVASTMATVEPVFTTLVSVDPVAAKSQVIDPVPAKPAVLDPVATQAMDPVAAKPADPVAAKPRSLDPVAAKPTSWNPAPLAPISLDPVASRSGSLDPVATKGGMLDKLAVASSANVSLDPQPIKPSRSASKATPRVDMEELVADLVPKKSQQKIDNTQFSADEDQDKAAAKPEAPAKLQAVTSILKSVFKKTEADSQPNAESPVSLAHSNDELDDHDELYELDEHEDHDEHDDDQLEAGTGTGGKREITADSAGRMRRRSRRRR</sequence>
<evidence type="ECO:0000313" key="4">
    <source>
        <dbReference type="EMBL" id="QSX30589.1"/>
    </source>
</evidence>
<dbReference type="KEGG" id="scyp:JYB88_02700"/>
<evidence type="ECO:0000259" key="3">
    <source>
        <dbReference type="Pfam" id="PF14237"/>
    </source>
</evidence>
<gene>
    <name evidence="4" type="ORF">JYB88_02700</name>
</gene>
<dbReference type="EMBL" id="CP071504">
    <property type="protein sequence ID" value="QSX30589.1"/>
    <property type="molecule type" value="Genomic_DNA"/>
</dbReference>
<keyword evidence="1" id="KW-0175">Coiled coil</keyword>
<feature type="compositionally biased region" description="Acidic residues" evidence="2">
    <location>
        <begin position="436"/>
        <end position="460"/>
    </location>
</feature>
<proteinExistence type="predicted"/>
<dbReference type="AlphaFoldDB" id="A0A974XLI1"/>
<feature type="compositionally biased region" description="Low complexity" evidence="2">
    <location>
        <begin position="395"/>
        <end position="404"/>
    </location>
</feature>
<dbReference type="RefSeq" id="WP_207325403.1">
    <property type="nucleotide sequence ID" value="NZ_CP071504.1"/>
</dbReference>
<evidence type="ECO:0000256" key="1">
    <source>
        <dbReference type="SAM" id="Coils"/>
    </source>
</evidence>
<name>A0A974XLI1_9GAMM</name>
<protein>
    <submittedName>
        <fullName evidence="4">DUF4339 domain-containing protein</fullName>
    </submittedName>
</protein>
<dbReference type="InterPro" id="IPR025640">
    <property type="entry name" value="GYF_2"/>
</dbReference>
<keyword evidence="5" id="KW-1185">Reference proteome</keyword>
<feature type="coiled-coil region" evidence="1">
    <location>
        <begin position="128"/>
        <end position="155"/>
    </location>
</feature>
<feature type="region of interest" description="Disordered" evidence="2">
    <location>
        <begin position="338"/>
        <end position="488"/>
    </location>
</feature>
<dbReference type="Proteomes" id="UP000663281">
    <property type="component" value="Chromosome"/>
</dbReference>